<evidence type="ECO:0000313" key="1">
    <source>
        <dbReference type="EMBL" id="GAT33257.1"/>
    </source>
</evidence>
<accession>A0A146G8S4</accession>
<dbReference type="AlphaFoldDB" id="A0A146G8S4"/>
<reference evidence="2" key="1">
    <citation type="journal article" date="2017" name="Genome Announc.">
        <title>Draft Genome Sequence of Terrimicrobium sacchariphilum NM-5T, a Facultative Anaerobic Soil Bacterium of the Class Spartobacteria.</title>
        <authorList>
            <person name="Qiu Y.L."/>
            <person name="Tourlousse D.M."/>
            <person name="Matsuura N."/>
            <person name="Ohashi A."/>
            <person name="Sekiguchi Y."/>
        </authorList>
    </citation>
    <scope>NUCLEOTIDE SEQUENCE [LARGE SCALE GENOMIC DNA]</scope>
    <source>
        <strain evidence="2">NM-5</strain>
    </source>
</reference>
<dbReference type="EMBL" id="BDCO01000002">
    <property type="protein sequence ID" value="GAT33257.1"/>
    <property type="molecule type" value="Genomic_DNA"/>
</dbReference>
<evidence type="ECO:0000313" key="2">
    <source>
        <dbReference type="Proteomes" id="UP000076023"/>
    </source>
</evidence>
<gene>
    <name evidence="1" type="ORF">TSACC_21670</name>
</gene>
<comment type="caution">
    <text evidence="1">The sequence shown here is derived from an EMBL/GenBank/DDBJ whole genome shotgun (WGS) entry which is preliminary data.</text>
</comment>
<dbReference type="InParanoid" id="A0A146G8S4"/>
<sequence length="96" mass="11089">MVYYPVPVDTQFGVCYTMRVMPNQRSKGKTHFTASTENELKAAIEKYARDNNLDRNTAIRLLLWQSAEKEGIAVAPEEFHKEVSETKLKNKAKKRK</sequence>
<protein>
    <submittedName>
        <fullName evidence="1">Uncharacterized protein</fullName>
    </submittedName>
</protein>
<name>A0A146G8S4_TERSA</name>
<keyword evidence="2" id="KW-1185">Reference proteome</keyword>
<dbReference type="RefSeq" id="WP_153811351.1">
    <property type="nucleotide sequence ID" value="NZ_BDCO01000002.1"/>
</dbReference>
<organism evidence="1 2">
    <name type="scientific">Terrimicrobium sacchariphilum</name>
    <dbReference type="NCBI Taxonomy" id="690879"/>
    <lineage>
        <taxon>Bacteria</taxon>
        <taxon>Pseudomonadati</taxon>
        <taxon>Verrucomicrobiota</taxon>
        <taxon>Terrimicrobiia</taxon>
        <taxon>Terrimicrobiales</taxon>
        <taxon>Terrimicrobiaceae</taxon>
        <taxon>Terrimicrobium</taxon>
    </lineage>
</organism>
<dbReference type="STRING" id="690879.TSACC_21670"/>
<proteinExistence type="predicted"/>
<dbReference type="Proteomes" id="UP000076023">
    <property type="component" value="Unassembled WGS sequence"/>
</dbReference>